<feature type="domain" description="C2H2-type" evidence="17">
    <location>
        <begin position="599"/>
        <end position="627"/>
    </location>
</feature>
<gene>
    <name evidence="18" type="ORF">QE152_g546</name>
</gene>
<keyword evidence="3" id="KW-0217">Developmental protein</keyword>
<keyword evidence="11" id="KW-0238">DNA-binding</keyword>
<evidence type="ECO:0000256" key="8">
    <source>
        <dbReference type="ARBA" id="ARBA00022782"/>
    </source>
</evidence>
<keyword evidence="12" id="KW-0010">Activator</keyword>
<keyword evidence="7 15" id="KW-0863">Zinc-finger</keyword>
<dbReference type="FunFam" id="3.30.160.60:FF:000062">
    <property type="entry name" value="RB-associated KRAB zinc finger protein-like"/>
    <property type="match status" value="1"/>
</dbReference>
<keyword evidence="6" id="KW-0677">Repeat</keyword>
<feature type="compositionally biased region" description="Polar residues" evidence="16">
    <location>
        <begin position="456"/>
        <end position="469"/>
    </location>
</feature>
<feature type="domain" description="C2H2-type" evidence="17">
    <location>
        <begin position="243"/>
        <end position="270"/>
    </location>
</feature>
<evidence type="ECO:0000256" key="9">
    <source>
        <dbReference type="ARBA" id="ARBA00022833"/>
    </source>
</evidence>
<dbReference type="SMART" id="SM00355">
    <property type="entry name" value="ZnF_C2H2"/>
    <property type="match status" value="21"/>
</dbReference>
<evidence type="ECO:0000256" key="14">
    <source>
        <dbReference type="ARBA" id="ARBA00023242"/>
    </source>
</evidence>
<dbReference type="PANTHER" id="PTHR24379">
    <property type="entry name" value="KRAB AND ZINC FINGER DOMAIN-CONTAINING"/>
    <property type="match status" value="1"/>
</dbReference>
<feature type="domain" description="C2H2-type" evidence="17">
    <location>
        <begin position="318"/>
        <end position="346"/>
    </location>
</feature>
<keyword evidence="13" id="KW-0804">Transcription</keyword>
<evidence type="ECO:0000256" key="6">
    <source>
        <dbReference type="ARBA" id="ARBA00022737"/>
    </source>
</evidence>
<protein>
    <submittedName>
        <fullName evidence="18">Zinc finger, C2H2 type</fullName>
    </submittedName>
</protein>
<dbReference type="PROSITE" id="PS00028">
    <property type="entry name" value="ZINC_FINGER_C2H2_1"/>
    <property type="match status" value="14"/>
</dbReference>
<dbReference type="AlphaFoldDB" id="A0AAW1NLA5"/>
<feature type="compositionally biased region" description="Basic and acidic residues" evidence="16">
    <location>
        <begin position="470"/>
        <end position="493"/>
    </location>
</feature>
<evidence type="ECO:0000256" key="12">
    <source>
        <dbReference type="ARBA" id="ARBA00023159"/>
    </source>
</evidence>
<feature type="compositionally biased region" description="Basic and acidic residues" evidence="16">
    <location>
        <begin position="93"/>
        <end position="112"/>
    </location>
</feature>
<keyword evidence="9" id="KW-0862">Zinc</keyword>
<dbReference type="InterPro" id="IPR013087">
    <property type="entry name" value="Znf_C2H2_type"/>
</dbReference>
<keyword evidence="8" id="KW-0221">Differentiation</keyword>
<feature type="compositionally biased region" description="Low complexity" evidence="16">
    <location>
        <begin position="149"/>
        <end position="164"/>
    </location>
</feature>
<feature type="domain" description="C2H2-type" evidence="17">
    <location>
        <begin position="1072"/>
        <end position="1099"/>
    </location>
</feature>
<dbReference type="Pfam" id="PF00096">
    <property type="entry name" value="zf-C2H2"/>
    <property type="match status" value="4"/>
</dbReference>
<comment type="similarity">
    <text evidence="2">Belongs to the krueppel C2H2-type zinc-finger protein family.</text>
</comment>
<evidence type="ECO:0000256" key="16">
    <source>
        <dbReference type="SAM" id="MobiDB-lite"/>
    </source>
</evidence>
<evidence type="ECO:0000256" key="3">
    <source>
        <dbReference type="ARBA" id="ARBA00022473"/>
    </source>
</evidence>
<feature type="region of interest" description="Disordered" evidence="16">
    <location>
        <begin position="144"/>
        <end position="167"/>
    </location>
</feature>
<feature type="region of interest" description="Disordered" evidence="16">
    <location>
        <begin position="451"/>
        <end position="503"/>
    </location>
</feature>
<evidence type="ECO:0000256" key="10">
    <source>
        <dbReference type="ARBA" id="ARBA00023015"/>
    </source>
</evidence>
<keyword evidence="4" id="KW-0678">Repressor</keyword>
<dbReference type="GO" id="GO:0005634">
    <property type="term" value="C:nucleus"/>
    <property type="evidence" value="ECO:0007669"/>
    <property type="project" value="UniProtKB-SubCell"/>
</dbReference>
<dbReference type="Gene3D" id="3.30.160.60">
    <property type="entry name" value="Classic Zinc Finger"/>
    <property type="match status" value="7"/>
</dbReference>
<dbReference type="GO" id="GO:0008270">
    <property type="term" value="F:zinc ion binding"/>
    <property type="evidence" value="ECO:0007669"/>
    <property type="project" value="UniProtKB-KW"/>
</dbReference>
<evidence type="ECO:0000256" key="7">
    <source>
        <dbReference type="ARBA" id="ARBA00022771"/>
    </source>
</evidence>
<evidence type="ECO:0000256" key="15">
    <source>
        <dbReference type="PROSITE-ProRule" id="PRU00042"/>
    </source>
</evidence>
<feature type="domain" description="C2H2-type" evidence="17">
    <location>
        <begin position="830"/>
        <end position="852"/>
    </location>
</feature>
<name>A0AAW1NLA5_POPJA</name>
<evidence type="ECO:0000256" key="2">
    <source>
        <dbReference type="ARBA" id="ARBA00006991"/>
    </source>
</evidence>
<feature type="domain" description="C2H2-type" evidence="17">
    <location>
        <begin position="215"/>
        <end position="242"/>
    </location>
</feature>
<keyword evidence="10" id="KW-0805">Transcription regulation</keyword>
<dbReference type="InterPro" id="IPR036236">
    <property type="entry name" value="Znf_C2H2_sf"/>
</dbReference>
<keyword evidence="5" id="KW-0479">Metal-binding</keyword>
<dbReference type="PROSITE" id="PS50157">
    <property type="entry name" value="ZINC_FINGER_C2H2_2"/>
    <property type="match status" value="11"/>
</dbReference>
<evidence type="ECO:0000259" key="17">
    <source>
        <dbReference type="PROSITE" id="PS50157"/>
    </source>
</evidence>
<dbReference type="EMBL" id="JASPKY010000003">
    <property type="protein sequence ID" value="KAK9758755.1"/>
    <property type="molecule type" value="Genomic_DNA"/>
</dbReference>
<evidence type="ECO:0000313" key="19">
    <source>
        <dbReference type="Proteomes" id="UP001458880"/>
    </source>
</evidence>
<evidence type="ECO:0000256" key="11">
    <source>
        <dbReference type="ARBA" id="ARBA00023125"/>
    </source>
</evidence>
<keyword evidence="19" id="KW-1185">Reference proteome</keyword>
<comment type="caution">
    <text evidence="18">The sequence shown here is derived from an EMBL/GenBank/DDBJ whole genome shotgun (WGS) entry which is preliminary data.</text>
</comment>
<proteinExistence type="inferred from homology"/>
<evidence type="ECO:0000256" key="4">
    <source>
        <dbReference type="ARBA" id="ARBA00022491"/>
    </source>
</evidence>
<feature type="domain" description="C2H2-type" evidence="17">
    <location>
        <begin position="428"/>
        <end position="451"/>
    </location>
</feature>
<accession>A0AAW1NLA5</accession>
<feature type="region of interest" description="Disordered" evidence="16">
    <location>
        <begin position="1"/>
        <end position="28"/>
    </location>
</feature>
<dbReference type="PANTHER" id="PTHR24379:SF128">
    <property type="entry name" value="C2H2-TYPE DOMAIN-CONTAINING PROTEIN"/>
    <property type="match status" value="1"/>
</dbReference>
<dbReference type="Proteomes" id="UP001458880">
    <property type="component" value="Unassembled WGS sequence"/>
</dbReference>
<organism evidence="18 19">
    <name type="scientific">Popillia japonica</name>
    <name type="common">Japanese beetle</name>
    <dbReference type="NCBI Taxonomy" id="7064"/>
    <lineage>
        <taxon>Eukaryota</taxon>
        <taxon>Metazoa</taxon>
        <taxon>Ecdysozoa</taxon>
        <taxon>Arthropoda</taxon>
        <taxon>Hexapoda</taxon>
        <taxon>Insecta</taxon>
        <taxon>Pterygota</taxon>
        <taxon>Neoptera</taxon>
        <taxon>Endopterygota</taxon>
        <taxon>Coleoptera</taxon>
        <taxon>Polyphaga</taxon>
        <taxon>Scarabaeiformia</taxon>
        <taxon>Scarabaeidae</taxon>
        <taxon>Rutelinae</taxon>
        <taxon>Popillia</taxon>
    </lineage>
</organism>
<feature type="domain" description="C2H2-type" evidence="17">
    <location>
        <begin position="187"/>
        <end position="214"/>
    </location>
</feature>
<evidence type="ECO:0000313" key="18">
    <source>
        <dbReference type="EMBL" id="KAK9758755.1"/>
    </source>
</evidence>
<comment type="subcellular location">
    <subcellularLocation>
        <location evidence="1">Nucleus</location>
    </subcellularLocation>
</comment>
<feature type="domain" description="C2H2-type" evidence="17">
    <location>
        <begin position="571"/>
        <end position="595"/>
    </location>
</feature>
<evidence type="ECO:0000256" key="5">
    <source>
        <dbReference type="ARBA" id="ARBA00022723"/>
    </source>
</evidence>
<feature type="domain" description="C2H2-type" evidence="17">
    <location>
        <begin position="271"/>
        <end position="298"/>
    </location>
</feature>
<evidence type="ECO:0000256" key="13">
    <source>
        <dbReference type="ARBA" id="ARBA00023163"/>
    </source>
</evidence>
<sequence length="1173" mass="133237">MLRDIVVDQPDPENESDNTTSQHIMSRRKQANPAKLGTFESGEILLFAFFPIKVVRFPMGVRSTWFSMTLKTKRDFTILTLRDSEVIMKIANEERSSQAKAQDDSSDEKEGNVEDEDDSDVSELREMDNGCAENDDYDDVSILLNGRASSPSSSNRSSPTSCRSYTLSDATDGDETYTVGATATNPYECNKCKRAFTRSSELTKHIQIHADQLQFSCPYCPRLFKHKRSRDRHTKLHTGDKKYKCTHCESAFARSDHLKIHMKTHDNKKPHQCELCNRGYNTAAALASHQQHHVKKEVRCGSSASTVTATSTPSPGYIRCSHCSESFSKPEHLQNHQQSKHANIATNASQDKHVNANQPKDDNNVDFSKMACMYCGRDFPTMNQMYQHISADHSAIFLSHNLNYNSQISPSSKDSFPKSYQQTNLTTHSCDFCTMKFETAQSLKEHLKNNHYKVGNSDSTSSGLQSRPTDLSRKRRVEETEENDKRKLEEKRISPSSSSPYDSNDKPCICSYCYVQMPNFKSFLVHMESHVSLNASNSFVGYCPICGEPSRDSIEFSSHIFSHVVTDITGRCCHQCKKSFDQLEQLQKHHLEVHSQNVYKCTICGELFESEIAIKVHFNNRHCTECKHYRCNLCSQQYFHDKLTAELHVSMRHGTQLNNTRPEQHRNFFGLKYSGGRADMLYRTYQCPFCQKSFRDEYMHRFHVLKEHDTIDSRKAESLLMDACGLSTSSPSFSYRSLTSPTPLPPQENLDRIDSKAVGCHSCEICHRVDFTTEAELLSHMKIHQGAHAKSKVGSVSLQCAYCNEHCKSRSDLENHMKGHQVSCGGKVKHKCNICDDIFSSAISLADHKLTHCKIVSGNTCTQCKTVLSDEQCYYSHQLQHNTSSTLSKSNSQMTLPANCVICCQTLQTDIEVKLHAKFHLRHLFQKEFICTVCNKVYDSRDICEKSNGTSVAVCKNCKSKNEVELDFLRAVQQPRQDAEDVNVRYNIHCVGTYDKNNGVIKANAAFEDVDSLRCRLCRSVLPSSSKLQIHLIEHNFMGIGQFRCYICSSVFTTAAGLQTHIIGHGLSQSPYECVECKIKFFFESELENHRIAHAAPSNTQVDDINQTQNEKQYKICCYCSGAFLDVYFAEHVENCCKTDVKTEVCNDEYDKKDNCQIDNHSLEEVIKHEKEG</sequence>
<reference evidence="18 19" key="1">
    <citation type="journal article" date="2024" name="BMC Genomics">
        <title>De novo assembly and annotation of Popillia japonica's genome with initial clues to its potential as an invasive pest.</title>
        <authorList>
            <person name="Cucini C."/>
            <person name="Boschi S."/>
            <person name="Funari R."/>
            <person name="Cardaioli E."/>
            <person name="Iannotti N."/>
            <person name="Marturano G."/>
            <person name="Paoli F."/>
            <person name="Bruttini M."/>
            <person name="Carapelli A."/>
            <person name="Frati F."/>
            <person name="Nardi F."/>
        </authorList>
    </citation>
    <scope>NUCLEOTIDE SEQUENCE [LARGE SCALE GENOMIC DNA]</scope>
    <source>
        <strain evidence="18">DMR45628</strain>
    </source>
</reference>
<keyword evidence="14" id="KW-0539">Nucleus</keyword>
<feature type="domain" description="C2H2-type" evidence="17">
    <location>
        <begin position="1043"/>
        <end position="1070"/>
    </location>
</feature>
<feature type="region of interest" description="Disordered" evidence="16">
    <location>
        <begin position="93"/>
        <end position="123"/>
    </location>
</feature>
<dbReference type="SUPFAM" id="SSF57667">
    <property type="entry name" value="beta-beta-alpha zinc fingers"/>
    <property type="match status" value="5"/>
</dbReference>
<evidence type="ECO:0000256" key="1">
    <source>
        <dbReference type="ARBA" id="ARBA00004123"/>
    </source>
</evidence>
<dbReference type="FunFam" id="3.30.160.60:FF:000736">
    <property type="entry name" value="Zinc finger protein 423"/>
    <property type="match status" value="1"/>
</dbReference>